<dbReference type="PROSITE" id="PS51898">
    <property type="entry name" value="TYR_RECOMBINASE"/>
    <property type="match status" value="1"/>
</dbReference>
<dbReference type="InterPro" id="IPR002104">
    <property type="entry name" value="Integrase_catalytic"/>
</dbReference>
<dbReference type="Pfam" id="PF13356">
    <property type="entry name" value="Arm-DNA-bind_3"/>
    <property type="match status" value="1"/>
</dbReference>
<proteinExistence type="inferred from homology"/>
<dbReference type="InterPro" id="IPR010998">
    <property type="entry name" value="Integrase_recombinase_N"/>
</dbReference>
<protein>
    <submittedName>
        <fullName evidence="6">Tyrosine-type recombinase/integrase</fullName>
    </submittedName>
</protein>
<dbReference type="Gene3D" id="1.10.150.130">
    <property type="match status" value="1"/>
</dbReference>
<name>A0ABY6MX26_9ALTE</name>
<organism evidence="6 7">
    <name type="scientific">Alkalimarinus alittae</name>
    <dbReference type="NCBI Taxonomy" id="2961619"/>
    <lineage>
        <taxon>Bacteria</taxon>
        <taxon>Pseudomonadati</taxon>
        <taxon>Pseudomonadota</taxon>
        <taxon>Gammaproteobacteria</taxon>
        <taxon>Alteromonadales</taxon>
        <taxon>Alteromonadaceae</taxon>
        <taxon>Alkalimarinus</taxon>
    </lineage>
</organism>
<accession>A0ABY6MX26</accession>
<dbReference type="Gene3D" id="1.10.443.10">
    <property type="entry name" value="Intergrase catalytic core"/>
    <property type="match status" value="1"/>
</dbReference>
<evidence type="ECO:0000256" key="2">
    <source>
        <dbReference type="ARBA" id="ARBA00022908"/>
    </source>
</evidence>
<dbReference type="InterPro" id="IPR013762">
    <property type="entry name" value="Integrase-like_cat_sf"/>
</dbReference>
<dbReference type="InterPro" id="IPR038488">
    <property type="entry name" value="Integrase_DNA-bd_sf"/>
</dbReference>
<evidence type="ECO:0000259" key="5">
    <source>
        <dbReference type="PROSITE" id="PS51898"/>
    </source>
</evidence>
<keyword evidence="2" id="KW-0229">DNA integration</keyword>
<evidence type="ECO:0000256" key="3">
    <source>
        <dbReference type="ARBA" id="ARBA00023125"/>
    </source>
</evidence>
<dbReference type="PANTHER" id="PTHR30629">
    <property type="entry name" value="PROPHAGE INTEGRASE"/>
    <property type="match status" value="1"/>
</dbReference>
<dbReference type="PANTHER" id="PTHR30629:SF2">
    <property type="entry name" value="PROPHAGE INTEGRASE INTS-RELATED"/>
    <property type="match status" value="1"/>
</dbReference>
<evidence type="ECO:0000256" key="4">
    <source>
        <dbReference type="ARBA" id="ARBA00023172"/>
    </source>
</evidence>
<evidence type="ECO:0000313" key="7">
    <source>
        <dbReference type="Proteomes" id="UP001163739"/>
    </source>
</evidence>
<dbReference type="InterPro" id="IPR050808">
    <property type="entry name" value="Phage_Integrase"/>
</dbReference>
<feature type="domain" description="Tyr recombinase" evidence="5">
    <location>
        <begin position="206"/>
        <end position="384"/>
    </location>
</feature>
<dbReference type="Pfam" id="PF00589">
    <property type="entry name" value="Phage_integrase"/>
    <property type="match status" value="1"/>
</dbReference>
<reference evidence="6" key="1">
    <citation type="submission" date="2022-06" db="EMBL/GenBank/DDBJ databases">
        <title>Alkalimarinus sp. nov., isolated from gut of a Alitta virens.</title>
        <authorList>
            <person name="Yang A.I."/>
            <person name="Shin N.-R."/>
        </authorList>
    </citation>
    <scope>NUCLEOTIDE SEQUENCE</scope>
    <source>
        <strain evidence="6">A2M4</strain>
    </source>
</reference>
<dbReference type="InterPro" id="IPR011010">
    <property type="entry name" value="DNA_brk_join_enz"/>
</dbReference>
<keyword evidence="3" id="KW-0238">DNA-binding</keyword>
<dbReference type="RefSeq" id="WP_265045872.1">
    <property type="nucleotide sequence ID" value="NZ_CP100390.1"/>
</dbReference>
<evidence type="ECO:0000313" key="6">
    <source>
        <dbReference type="EMBL" id="UZE94377.1"/>
    </source>
</evidence>
<sequence>MRLTESRIEKLTWSSDWKGRRKYFADHVIRGLFVAIESTNSKSYGLRYSIAGKDKRQIYGFVSAYRLEEIREIARIDKQLSNQNIDPFASRQKRAEIVTQRLSTIGGIAKSYFESVGFSELAISTQKKYKANYNFWIKDELQDKEITDLTRMDIITYLEGVFKSGKVGAYREVRKTLKNILDFALDREIVETPLFYRIPILAPSKARDRYIKPHELPEILTFLRSRKQSMAAYAWRWIFLTNYRAGEARALQFSWICNKANTVTIPAEFVKSRREHVLPMMPAMTALIEEIQTLHPHEGYVFSKTGDKMLHVSSVGDYLKDNDLKFTPHDLRKTFATNAEEELEMSEQDIEVLLNHVNLKNTSQKHYRLGPKLKMKQRALSHWHEYLSSLTSET</sequence>
<comment type="similarity">
    <text evidence="1">Belongs to the 'phage' integrase family.</text>
</comment>
<dbReference type="Proteomes" id="UP001163739">
    <property type="component" value="Chromosome"/>
</dbReference>
<evidence type="ECO:0000256" key="1">
    <source>
        <dbReference type="ARBA" id="ARBA00008857"/>
    </source>
</evidence>
<dbReference type="Gene3D" id="3.30.160.390">
    <property type="entry name" value="Integrase, DNA-binding domain"/>
    <property type="match status" value="1"/>
</dbReference>
<keyword evidence="4" id="KW-0233">DNA recombination</keyword>
<dbReference type="SUPFAM" id="SSF56349">
    <property type="entry name" value="DNA breaking-rejoining enzymes"/>
    <property type="match status" value="1"/>
</dbReference>
<dbReference type="InterPro" id="IPR025166">
    <property type="entry name" value="Integrase_DNA_bind_dom"/>
</dbReference>
<dbReference type="EMBL" id="CP100390">
    <property type="protein sequence ID" value="UZE94377.1"/>
    <property type="molecule type" value="Genomic_DNA"/>
</dbReference>
<keyword evidence="7" id="KW-1185">Reference proteome</keyword>
<gene>
    <name evidence="6" type="ORF">NKI27_09740</name>
</gene>